<evidence type="ECO:0000313" key="2">
    <source>
        <dbReference type="EMBL" id="RUP33082.1"/>
    </source>
</evidence>
<reference evidence="2 3" key="1">
    <citation type="journal article" date="2018" name="New Phytol.">
        <title>Phylogenomics of Endogonaceae and evolution of mycorrhizas within Mucoromycota.</title>
        <authorList>
            <person name="Chang Y."/>
            <person name="Desiro A."/>
            <person name="Na H."/>
            <person name="Sandor L."/>
            <person name="Lipzen A."/>
            <person name="Clum A."/>
            <person name="Barry K."/>
            <person name="Grigoriev I.V."/>
            <person name="Martin F.M."/>
            <person name="Stajich J.E."/>
            <person name="Smith M.E."/>
            <person name="Bonito G."/>
            <person name="Spatafora J.W."/>
        </authorList>
    </citation>
    <scope>NUCLEOTIDE SEQUENCE [LARGE SCALE GENOMIC DNA]</scope>
    <source>
        <strain evidence="2 3">GMNB39</strain>
    </source>
</reference>
<keyword evidence="3" id="KW-1185">Reference proteome</keyword>
<protein>
    <submittedName>
        <fullName evidence="2">Uncharacterized protein</fullName>
    </submittedName>
</protein>
<accession>A0A433C3I6</accession>
<evidence type="ECO:0000256" key="1">
    <source>
        <dbReference type="SAM" id="MobiDB-lite"/>
    </source>
</evidence>
<evidence type="ECO:0000313" key="3">
    <source>
        <dbReference type="Proteomes" id="UP000268093"/>
    </source>
</evidence>
<gene>
    <name evidence="2" type="ORF">BC936DRAFT_138570</name>
</gene>
<name>A0A433C3I6_9FUNG</name>
<dbReference type="Proteomes" id="UP000268093">
    <property type="component" value="Unassembled WGS sequence"/>
</dbReference>
<dbReference type="EMBL" id="RBNI01013372">
    <property type="protein sequence ID" value="RUP33082.1"/>
    <property type="molecule type" value="Genomic_DNA"/>
</dbReference>
<dbReference type="AlphaFoldDB" id="A0A433C3I6"/>
<feature type="region of interest" description="Disordered" evidence="1">
    <location>
        <begin position="1"/>
        <end position="30"/>
    </location>
</feature>
<organism evidence="2 3">
    <name type="scientific">Jimgerdemannia flammicorona</name>
    <dbReference type="NCBI Taxonomy" id="994334"/>
    <lineage>
        <taxon>Eukaryota</taxon>
        <taxon>Fungi</taxon>
        <taxon>Fungi incertae sedis</taxon>
        <taxon>Mucoromycota</taxon>
        <taxon>Mucoromycotina</taxon>
        <taxon>Endogonomycetes</taxon>
        <taxon>Endogonales</taxon>
        <taxon>Endogonaceae</taxon>
        <taxon>Jimgerdemannia</taxon>
    </lineage>
</organism>
<comment type="caution">
    <text evidence="2">The sequence shown here is derived from an EMBL/GenBank/DDBJ whole genome shotgun (WGS) entry which is preliminary data.</text>
</comment>
<proteinExistence type="predicted"/>
<sequence length="148" mass="17346">MEDPKENPFLVSTSLGEEDGSELNEEDEEKSIKYMNDWEEEHEGEVEREEYDNEVNRKKSLISLGSGSWDKEIPESLDDDEYHVNEMKTADNEYVKGSRTGPFKLSEANCNEIKEVYKSMNRQSMWKLSSGRLMEEELFRLGKDLEFE</sequence>
<dbReference type="OrthoDB" id="2427805at2759"/>
<feature type="compositionally biased region" description="Acidic residues" evidence="1">
    <location>
        <begin position="16"/>
        <end position="29"/>
    </location>
</feature>